<keyword evidence="2" id="KW-1185">Reference proteome</keyword>
<dbReference type="STRING" id="630515.SAMN04489812_3149"/>
<dbReference type="AlphaFoldDB" id="A0A1H1VD50"/>
<protein>
    <submittedName>
        <fullName evidence="1">Uncharacterized protein</fullName>
    </submittedName>
</protein>
<dbReference type="Proteomes" id="UP000199103">
    <property type="component" value="Chromosome I"/>
</dbReference>
<name>A0A1H1VD50_9ACTN</name>
<evidence type="ECO:0000313" key="1">
    <source>
        <dbReference type="EMBL" id="SDS82326.1"/>
    </source>
</evidence>
<accession>A0A1H1VD50</accession>
<gene>
    <name evidence="1" type="ORF">SAMN04489812_3149</name>
</gene>
<sequence>MIDQPQPAQLGGGEPSDRVVFFERCVDRVAVPCGDQESVQDHLRRLERNLDRPCTVDRDREFFAALSTDGVVRGLAGLDVTSDEIPDVRIRPPLRMTVTEQQLPVSDKDGCRDLFFSAVLHASTLLPASDGRCFGEEPLVVRLVDRAGADFASPVAASRGDRGDWAQCCHVLGARRGRSSDRSGLTGPLHRQIWGRGRLLELGVVDPRPEDSILE</sequence>
<organism evidence="1 2">
    <name type="scientific">Microlunatus soli</name>
    <dbReference type="NCBI Taxonomy" id="630515"/>
    <lineage>
        <taxon>Bacteria</taxon>
        <taxon>Bacillati</taxon>
        <taxon>Actinomycetota</taxon>
        <taxon>Actinomycetes</taxon>
        <taxon>Propionibacteriales</taxon>
        <taxon>Propionibacteriaceae</taxon>
        <taxon>Microlunatus</taxon>
    </lineage>
</organism>
<reference evidence="1 2" key="1">
    <citation type="submission" date="2016-10" db="EMBL/GenBank/DDBJ databases">
        <authorList>
            <person name="de Groot N.N."/>
        </authorList>
    </citation>
    <scope>NUCLEOTIDE SEQUENCE [LARGE SCALE GENOMIC DNA]</scope>
    <source>
        <strain evidence="1 2">DSM 21800</strain>
    </source>
</reference>
<dbReference type="EMBL" id="LT629772">
    <property type="protein sequence ID" value="SDS82326.1"/>
    <property type="molecule type" value="Genomic_DNA"/>
</dbReference>
<proteinExistence type="predicted"/>
<evidence type="ECO:0000313" key="2">
    <source>
        <dbReference type="Proteomes" id="UP000199103"/>
    </source>
</evidence>